<accession>A0ABN8N9D2</accession>
<keyword evidence="2" id="KW-1185">Reference proteome</keyword>
<comment type="caution">
    <text evidence="1">The sequence shown here is derived from an EMBL/GenBank/DDBJ whole genome shotgun (WGS) entry which is preliminary data.</text>
</comment>
<reference evidence="1 2" key="1">
    <citation type="submission" date="2022-05" db="EMBL/GenBank/DDBJ databases">
        <authorList>
            <consortium name="Genoscope - CEA"/>
            <person name="William W."/>
        </authorList>
    </citation>
    <scope>NUCLEOTIDE SEQUENCE [LARGE SCALE GENOMIC DNA]</scope>
</reference>
<name>A0ABN8N9D2_9CNID</name>
<sequence length="548" mass="62775">MAVPDWQLLLCKLEARISDDGWQMLLNRTQLGKSGNSSDTQILLSKNSIKTLRNMVFSKVEHLLDVQRFSDPDIPGYQSLKKLIVKINKEKDELKRNGIMVDGVLYTVKFKVILDLKALYLLLEQIGHNGGSFQLGKRGIEVEFCFICKALRGCNFGLGPYAVCLEHFSATKANIGGFTGVRDDLEFLLEEDLTSINVCALHGELRNMEQLLATLGLFAHKINSLQECNDELSKYGPENFCNRITVKMKEGQETAVERHNIQVTSFSGDTEREFLSNIETIVRNSLPHEKLKMYYADRECAKAALLHKVTFCNERIQYFKDFLASDTITRDFGSKLEKISLTGSAEVGKEIEQRLKFWQNRSQEIEEKYIKLLESEPSSQSMAKAIRGRKKKQKVCNNDGDSQLSDYAAEVVFDFFLKVYTDWKDIAETMRSTVFKEDEQHLIDAYGVQCKEWGFLLIVGQISHICATIREMFGWQLGTGDYGHITIEHSSMLLRNFLSLREYSNQGFEATHSLQRLIYSKATNHDRWSCYINSTDAPPFLFREIPFH</sequence>
<protein>
    <submittedName>
        <fullName evidence="1">Uncharacterized protein</fullName>
    </submittedName>
</protein>
<gene>
    <name evidence="1" type="ORF">PLOB_00002920</name>
</gene>
<proteinExistence type="predicted"/>
<evidence type="ECO:0000313" key="1">
    <source>
        <dbReference type="EMBL" id="CAH3043439.1"/>
    </source>
</evidence>
<dbReference type="EMBL" id="CALNXK010000011">
    <property type="protein sequence ID" value="CAH3043439.1"/>
    <property type="molecule type" value="Genomic_DNA"/>
</dbReference>
<evidence type="ECO:0000313" key="2">
    <source>
        <dbReference type="Proteomes" id="UP001159405"/>
    </source>
</evidence>
<organism evidence="1 2">
    <name type="scientific">Porites lobata</name>
    <dbReference type="NCBI Taxonomy" id="104759"/>
    <lineage>
        <taxon>Eukaryota</taxon>
        <taxon>Metazoa</taxon>
        <taxon>Cnidaria</taxon>
        <taxon>Anthozoa</taxon>
        <taxon>Hexacorallia</taxon>
        <taxon>Scleractinia</taxon>
        <taxon>Fungiina</taxon>
        <taxon>Poritidae</taxon>
        <taxon>Porites</taxon>
    </lineage>
</organism>
<dbReference type="Proteomes" id="UP001159405">
    <property type="component" value="Unassembled WGS sequence"/>
</dbReference>